<sequence length="83" mass="9774">MEVKRRIMLTLYLSKERIEGEFRVRTDDFLQKGGWSKAKLCKPFLKANSQREDIVTTVAWNHEGTICYDLLNLVEVITVERRS</sequence>
<reference evidence="1" key="1">
    <citation type="submission" date="2012-09" db="EMBL/GenBank/DDBJ databases">
        <authorList>
            <person name="Martin A.A."/>
        </authorList>
    </citation>
    <scope>NUCLEOTIDE SEQUENCE</scope>
</reference>
<accession>A0A0K0DGS5</accession>
<reference evidence="2" key="2">
    <citation type="submission" date="2017-02" db="UniProtKB">
        <authorList>
            <consortium name="WormBaseParasite"/>
        </authorList>
    </citation>
    <scope>IDENTIFICATION</scope>
</reference>
<dbReference type="WBParaSite" id="ACAC_0001031701-mRNA-1">
    <property type="protein sequence ID" value="ACAC_0001031701-mRNA-1"/>
    <property type="gene ID" value="ACAC_0001031701"/>
</dbReference>
<keyword evidence="1" id="KW-1185">Reference proteome</keyword>
<name>A0A0K0DGS5_ANGCA</name>
<dbReference type="AlphaFoldDB" id="A0A0K0DGS5"/>
<dbReference type="Proteomes" id="UP000035642">
    <property type="component" value="Unassembled WGS sequence"/>
</dbReference>
<evidence type="ECO:0000313" key="1">
    <source>
        <dbReference type="Proteomes" id="UP000035642"/>
    </source>
</evidence>
<protein>
    <submittedName>
        <fullName evidence="2">Phage protein</fullName>
    </submittedName>
</protein>
<proteinExistence type="predicted"/>
<organism evidence="1 2">
    <name type="scientific">Angiostrongylus cantonensis</name>
    <name type="common">Rat lungworm</name>
    <dbReference type="NCBI Taxonomy" id="6313"/>
    <lineage>
        <taxon>Eukaryota</taxon>
        <taxon>Metazoa</taxon>
        <taxon>Ecdysozoa</taxon>
        <taxon>Nematoda</taxon>
        <taxon>Chromadorea</taxon>
        <taxon>Rhabditida</taxon>
        <taxon>Rhabditina</taxon>
        <taxon>Rhabditomorpha</taxon>
        <taxon>Strongyloidea</taxon>
        <taxon>Metastrongylidae</taxon>
        <taxon>Angiostrongylus</taxon>
    </lineage>
</organism>
<evidence type="ECO:0000313" key="2">
    <source>
        <dbReference type="WBParaSite" id="ACAC_0001031701-mRNA-1"/>
    </source>
</evidence>